<sequence length="232" mass="25773">MAKKKNKKKLIITLIAVAIAAYAVHHFGLAKYFSRENLDILQNWIKDFGIMAPIIYIGLWIAACIFFLPGLPVAILGGLVFDPMLAIIYASLGSTLGATAAFLIGRYAARDLVEGWKQKNKHVQKIDDGVKKNGWRMLLLTRSVPVFPFNLQNYVYGLTDISLPMYFFVSWITMIPGTVAYVLMASALASGESPMQILIYIAIAGVLIVLLSLIPKFIQKSDMVEDVEIEEN</sequence>
<gene>
    <name evidence="8" type="ORF">HSACCH_00295</name>
</gene>
<dbReference type="STRING" id="1293054.HSACCH_00295"/>
<keyword evidence="9" id="KW-1185">Reference proteome</keyword>
<proteinExistence type="inferred from homology"/>
<keyword evidence="4 6" id="KW-1133">Transmembrane helix</keyword>
<keyword evidence="3 6" id="KW-0812">Transmembrane</keyword>
<keyword evidence="5 6" id="KW-0472">Membrane</keyword>
<organism evidence="8 9">
    <name type="scientific">Halanaerobium saccharolyticum subsp. saccharolyticum DSM 6643</name>
    <dbReference type="NCBI Taxonomy" id="1293054"/>
    <lineage>
        <taxon>Bacteria</taxon>
        <taxon>Bacillati</taxon>
        <taxon>Bacillota</taxon>
        <taxon>Clostridia</taxon>
        <taxon>Halanaerobiales</taxon>
        <taxon>Halanaerobiaceae</taxon>
        <taxon>Halanaerobium</taxon>
    </lineage>
</organism>
<dbReference type="RefSeq" id="WP_005487314.1">
    <property type="nucleotide sequence ID" value="NZ_CAUI01000005.1"/>
</dbReference>
<dbReference type="Pfam" id="PF09335">
    <property type="entry name" value="VTT_dom"/>
    <property type="match status" value="1"/>
</dbReference>
<comment type="caution">
    <text evidence="6">Lacks conserved residue(s) required for the propagation of feature annotation.</text>
</comment>
<evidence type="ECO:0000256" key="1">
    <source>
        <dbReference type="ARBA" id="ARBA00004651"/>
    </source>
</evidence>
<evidence type="ECO:0000259" key="7">
    <source>
        <dbReference type="Pfam" id="PF09335"/>
    </source>
</evidence>
<evidence type="ECO:0000256" key="5">
    <source>
        <dbReference type="ARBA" id="ARBA00023136"/>
    </source>
</evidence>
<comment type="subcellular location">
    <subcellularLocation>
        <location evidence="1 6">Cell membrane</location>
        <topology evidence="1 6">Multi-pass membrane protein</topology>
    </subcellularLocation>
</comment>
<evidence type="ECO:0000256" key="4">
    <source>
        <dbReference type="ARBA" id="ARBA00022989"/>
    </source>
</evidence>
<dbReference type="PANTHER" id="PTHR12677">
    <property type="entry name" value="GOLGI APPARATUS MEMBRANE PROTEIN TVP38-RELATED"/>
    <property type="match status" value="1"/>
</dbReference>
<dbReference type="FunCoup" id="M5DXX1">
    <property type="interactions" value="27"/>
</dbReference>
<name>M5DXX1_9FIRM</name>
<dbReference type="InParanoid" id="M5DXX1"/>
<dbReference type="InterPro" id="IPR015414">
    <property type="entry name" value="TMEM64"/>
</dbReference>
<dbReference type="OrthoDB" id="9812980at2"/>
<evidence type="ECO:0000256" key="6">
    <source>
        <dbReference type="RuleBase" id="RU366058"/>
    </source>
</evidence>
<dbReference type="PANTHER" id="PTHR12677:SF59">
    <property type="entry name" value="GOLGI APPARATUS MEMBRANE PROTEIN TVP38-RELATED"/>
    <property type="match status" value="1"/>
</dbReference>
<dbReference type="AlphaFoldDB" id="M5DXX1"/>
<keyword evidence="2 6" id="KW-1003">Cell membrane</keyword>
<feature type="transmembrane region" description="Helical" evidence="6">
    <location>
        <begin position="87"/>
        <end position="109"/>
    </location>
</feature>
<comment type="similarity">
    <text evidence="6">Belongs to the TVP38/TMEM64 family.</text>
</comment>
<dbReference type="Proteomes" id="UP000012063">
    <property type="component" value="Unassembled WGS sequence"/>
</dbReference>
<evidence type="ECO:0000313" key="9">
    <source>
        <dbReference type="Proteomes" id="UP000012063"/>
    </source>
</evidence>
<evidence type="ECO:0000256" key="3">
    <source>
        <dbReference type="ARBA" id="ARBA00022692"/>
    </source>
</evidence>
<protein>
    <recommendedName>
        <fullName evidence="6">TVP38/TMEM64 family membrane protein</fullName>
    </recommendedName>
</protein>
<feature type="domain" description="VTT" evidence="7">
    <location>
        <begin position="68"/>
        <end position="184"/>
    </location>
</feature>
<accession>M5DXX1</accession>
<reference evidence="9" key="1">
    <citation type="journal article" date="2013" name="Genome Announc.">
        <title>Genome Sequence of Halanaerobium saccharolyticum subsp. saccharolyticum Strain DSM 6643T, a Halophilic Hydrogen-Producing Bacterium.</title>
        <authorList>
            <person name="Kivisto A."/>
            <person name="Larjo A."/>
            <person name="Ciranna A."/>
            <person name="Santala V."/>
            <person name="Roos C."/>
            <person name="Karp M."/>
        </authorList>
    </citation>
    <scope>NUCLEOTIDE SEQUENCE [LARGE SCALE GENOMIC DNA]</scope>
    <source>
        <strain evidence="9">DSM 6643</strain>
    </source>
</reference>
<feature type="transmembrane region" description="Helical" evidence="6">
    <location>
        <begin position="165"/>
        <end position="185"/>
    </location>
</feature>
<comment type="caution">
    <text evidence="8">The sequence shown here is derived from an EMBL/GenBank/DDBJ whole genome shotgun (WGS) entry which is preliminary data.</text>
</comment>
<feature type="transmembrane region" description="Helical" evidence="6">
    <location>
        <begin position="54"/>
        <end position="80"/>
    </location>
</feature>
<dbReference type="GO" id="GO:0005886">
    <property type="term" value="C:plasma membrane"/>
    <property type="evidence" value="ECO:0007669"/>
    <property type="project" value="UniProtKB-SubCell"/>
</dbReference>
<feature type="transmembrane region" description="Helical" evidence="6">
    <location>
        <begin position="197"/>
        <end position="218"/>
    </location>
</feature>
<dbReference type="InterPro" id="IPR032816">
    <property type="entry name" value="VTT_dom"/>
</dbReference>
<dbReference type="EMBL" id="CAUI01000005">
    <property type="protein sequence ID" value="CCU77952.1"/>
    <property type="molecule type" value="Genomic_DNA"/>
</dbReference>
<dbReference type="eggNOG" id="COG0398">
    <property type="taxonomic scope" value="Bacteria"/>
</dbReference>
<evidence type="ECO:0000256" key="2">
    <source>
        <dbReference type="ARBA" id="ARBA00022475"/>
    </source>
</evidence>
<evidence type="ECO:0000313" key="8">
    <source>
        <dbReference type="EMBL" id="CCU77952.1"/>
    </source>
</evidence>